<dbReference type="CDD" id="cd00051">
    <property type="entry name" value="EFh"/>
    <property type="match status" value="1"/>
</dbReference>
<feature type="domain" description="EF-hand" evidence="5">
    <location>
        <begin position="115"/>
        <end position="150"/>
    </location>
</feature>
<feature type="domain" description="EF-hand" evidence="5">
    <location>
        <begin position="79"/>
        <end position="114"/>
    </location>
</feature>
<protein>
    <recommendedName>
        <fullName evidence="5">EF-hand domain-containing protein</fullName>
    </recommendedName>
</protein>
<dbReference type="SMART" id="SM00054">
    <property type="entry name" value="EFh"/>
    <property type="match status" value="4"/>
</dbReference>
<dbReference type="PANTHER" id="PTHR34524:SF6">
    <property type="entry name" value="CALCYPHOSINE LIKE"/>
    <property type="match status" value="1"/>
</dbReference>
<evidence type="ECO:0000256" key="4">
    <source>
        <dbReference type="SAM" id="MobiDB-lite"/>
    </source>
</evidence>
<keyword evidence="2" id="KW-0677">Repeat</keyword>
<feature type="compositionally biased region" description="Basic and acidic residues" evidence="4">
    <location>
        <begin position="11"/>
        <end position="25"/>
    </location>
</feature>
<reference evidence="6 7" key="1">
    <citation type="submission" date="2024-03" db="EMBL/GenBank/DDBJ databases">
        <title>Adaptation during the transition from Ophiocordyceps entomopathogen to insect associate is accompanied by gene loss and intensified selection.</title>
        <authorList>
            <person name="Ward C.M."/>
            <person name="Onetto C.A."/>
            <person name="Borneman A.R."/>
        </authorList>
    </citation>
    <scope>NUCLEOTIDE SEQUENCE [LARGE SCALE GENOMIC DNA]</scope>
    <source>
        <strain evidence="6">AWRI1</strain>
        <tissue evidence="6">Single Adult Female</tissue>
    </source>
</reference>
<comment type="caution">
    <text evidence="6">The sequence shown here is derived from an EMBL/GenBank/DDBJ whole genome shotgun (WGS) entry which is preliminary data.</text>
</comment>
<evidence type="ECO:0000313" key="6">
    <source>
        <dbReference type="EMBL" id="KAK7582353.1"/>
    </source>
</evidence>
<evidence type="ECO:0000256" key="3">
    <source>
        <dbReference type="ARBA" id="ARBA00022837"/>
    </source>
</evidence>
<dbReference type="AlphaFoldDB" id="A0AAN9Y2T9"/>
<evidence type="ECO:0000313" key="7">
    <source>
        <dbReference type="Proteomes" id="UP001367676"/>
    </source>
</evidence>
<dbReference type="Gene3D" id="1.10.238.10">
    <property type="entry name" value="EF-hand"/>
    <property type="match status" value="2"/>
</dbReference>
<dbReference type="InterPro" id="IPR051581">
    <property type="entry name" value="Ca-bind"/>
</dbReference>
<proteinExistence type="predicted"/>
<organism evidence="6 7">
    <name type="scientific">Parthenolecanium corni</name>
    <dbReference type="NCBI Taxonomy" id="536013"/>
    <lineage>
        <taxon>Eukaryota</taxon>
        <taxon>Metazoa</taxon>
        <taxon>Ecdysozoa</taxon>
        <taxon>Arthropoda</taxon>
        <taxon>Hexapoda</taxon>
        <taxon>Insecta</taxon>
        <taxon>Pterygota</taxon>
        <taxon>Neoptera</taxon>
        <taxon>Paraneoptera</taxon>
        <taxon>Hemiptera</taxon>
        <taxon>Sternorrhyncha</taxon>
        <taxon>Coccoidea</taxon>
        <taxon>Coccidae</taxon>
        <taxon>Parthenolecanium</taxon>
    </lineage>
</organism>
<evidence type="ECO:0000256" key="1">
    <source>
        <dbReference type="ARBA" id="ARBA00022723"/>
    </source>
</evidence>
<evidence type="ECO:0000259" key="5">
    <source>
        <dbReference type="PROSITE" id="PS50222"/>
    </source>
</evidence>
<dbReference type="SUPFAM" id="SSF47473">
    <property type="entry name" value="EF-hand"/>
    <property type="match status" value="1"/>
</dbReference>
<dbReference type="PANTHER" id="PTHR34524">
    <property type="entry name" value="CALCYPHOSIN"/>
    <property type="match status" value="1"/>
</dbReference>
<feature type="domain" description="EF-hand" evidence="5">
    <location>
        <begin position="43"/>
        <end position="78"/>
    </location>
</feature>
<dbReference type="EMBL" id="JBBCAQ010000033">
    <property type="protein sequence ID" value="KAK7582353.1"/>
    <property type="molecule type" value="Genomic_DNA"/>
</dbReference>
<dbReference type="InterPro" id="IPR002048">
    <property type="entry name" value="EF_hand_dom"/>
</dbReference>
<keyword evidence="3" id="KW-0106">Calcium</keyword>
<gene>
    <name evidence="6" type="ORF">V9T40_013798</name>
</gene>
<evidence type="ECO:0000256" key="2">
    <source>
        <dbReference type="ARBA" id="ARBA00022737"/>
    </source>
</evidence>
<sequence>MWQRKAAARQQEAEDRSKARKLAEQSTDPVEKLRYLCLARGATGILGLGRAFRRMDDDGNTSLNYEEFSDGIRKTGLILNEEQTKQLFSRLDRDGGGTIDMSEFLRAVRPPMSAMRVRVIKEAFKKMDITGDGEITVEDLKSVYSVKTHPRYLNGEETEEQILKQFINVFEQDGDIDGRVTEEEFLNYYSGISASIDNDTYFDLMIRQAFQL</sequence>
<dbReference type="InterPro" id="IPR011992">
    <property type="entry name" value="EF-hand-dom_pair"/>
</dbReference>
<keyword evidence="7" id="KW-1185">Reference proteome</keyword>
<dbReference type="Proteomes" id="UP001367676">
    <property type="component" value="Unassembled WGS sequence"/>
</dbReference>
<dbReference type="PROSITE" id="PS00018">
    <property type="entry name" value="EF_HAND_1"/>
    <property type="match status" value="1"/>
</dbReference>
<feature type="region of interest" description="Disordered" evidence="4">
    <location>
        <begin position="1"/>
        <end position="25"/>
    </location>
</feature>
<dbReference type="GO" id="GO:0005509">
    <property type="term" value="F:calcium ion binding"/>
    <property type="evidence" value="ECO:0007669"/>
    <property type="project" value="InterPro"/>
</dbReference>
<feature type="compositionally biased region" description="Low complexity" evidence="4">
    <location>
        <begin position="1"/>
        <end position="10"/>
    </location>
</feature>
<name>A0AAN9Y2T9_9HEMI</name>
<dbReference type="PROSITE" id="PS50222">
    <property type="entry name" value="EF_HAND_2"/>
    <property type="match status" value="3"/>
</dbReference>
<keyword evidence="1" id="KW-0479">Metal-binding</keyword>
<dbReference type="Pfam" id="PF13499">
    <property type="entry name" value="EF-hand_7"/>
    <property type="match status" value="2"/>
</dbReference>
<dbReference type="InterPro" id="IPR018247">
    <property type="entry name" value="EF_Hand_1_Ca_BS"/>
</dbReference>
<accession>A0AAN9Y2T9</accession>